<keyword evidence="2" id="KW-0732">Signal</keyword>
<reference evidence="3 4" key="1">
    <citation type="submission" date="2024-02" db="EMBL/GenBank/DDBJ databases">
        <authorList>
            <person name="Chen Y."/>
            <person name="Shah S."/>
            <person name="Dougan E. K."/>
            <person name="Thang M."/>
            <person name="Chan C."/>
        </authorList>
    </citation>
    <scope>NUCLEOTIDE SEQUENCE [LARGE SCALE GENOMIC DNA]</scope>
</reference>
<feature type="compositionally biased region" description="Polar residues" evidence="1">
    <location>
        <begin position="70"/>
        <end position="83"/>
    </location>
</feature>
<name>A0ABP0R2D9_9DINO</name>
<gene>
    <name evidence="3" type="ORF">SCF082_LOCUS44515</name>
</gene>
<keyword evidence="4" id="KW-1185">Reference proteome</keyword>
<sequence length="165" mass="17214">MRLGPWAWLLILSCHDVEASRHVAALEEEESSYVVFLQTHLHGNQKRNVTSANGTSSSINRTATLLMQNQTAETPTKVSLTSNHSKKSSKAKTSLLQRTTKAVKVPGFGDYVKAFAALAAETTASVGDALGGSSDDDENQDEAVGTSAAVGATIGVVVGATVGVN</sequence>
<proteinExistence type="predicted"/>
<comment type="caution">
    <text evidence="3">The sequence shown here is derived from an EMBL/GenBank/DDBJ whole genome shotgun (WGS) entry which is preliminary data.</text>
</comment>
<dbReference type="EMBL" id="CAXAMM010040684">
    <property type="protein sequence ID" value="CAK9094737.1"/>
    <property type="molecule type" value="Genomic_DNA"/>
</dbReference>
<evidence type="ECO:0000256" key="1">
    <source>
        <dbReference type="SAM" id="MobiDB-lite"/>
    </source>
</evidence>
<feature type="chain" id="PRO_5046223700" evidence="2">
    <location>
        <begin position="20"/>
        <end position="165"/>
    </location>
</feature>
<accession>A0ABP0R2D9</accession>
<evidence type="ECO:0000313" key="4">
    <source>
        <dbReference type="Proteomes" id="UP001642464"/>
    </source>
</evidence>
<feature type="signal peptide" evidence="2">
    <location>
        <begin position="1"/>
        <end position="19"/>
    </location>
</feature>
<organism evidence="3 4">
    <name type="scientific">Durusdinium trenchii</name>
    <dbReference type="NCBI Taxonomy" id="1381693"/>
    <lineage>
        <taxon>Eukaryota</taxon>
        <taxon>Sar</taxon>
        <taxon>Alveolata</taxon>
        <taxon>Dinophyceae</taxon>
        <taxon>Suessiales</taxon>
        <taxon>Symbiodiniaceae</taxon>
        <taxon>Durusdinium</taxon>
    </lineage>
</organism>
<evidence type="ECO:0000313" key="3">
    <source>
        <dbReference type="EMBL" id="CAK9094737.1"/>
    </source>
</evidence>
<dbReference type="Proteomes" id="UP001642464">
    <property type="component" value="Unassembled WGS sequence"/>
</dbReference>
<protein>
    <submittedName>
        <fullName evidence="3">Uncharacterized protein</fullName>
    </submittedName>
</protein>
<feature type="region of interest" description="Disordered" evidence="1">
    <location>
        <begin position="70"/>
        <end position="93"/>
    </location>
</feature>
<evidence type="ECO:0000256" key="2">
    <source>
        <dbReference type="SAM" id="SignalP"/>
    </source>
</evidence>